<reference evidence="1 2" key="1">
    <citation type="journal article" date="2019" name="Commun. Biol.">
        <title>The bagworm genome reveals a unique fibroin gene that provides high tensile strength.</title>
        <authorList>
            <person name="Kono N."/>
            <person name="Nakamura H."/>
            <person name="Ohtoshi R."/>
            <person name="Tomita M."/>
            <person name="Numata K."/>
            <person name="Arakawa K."/>
        </authorList>
    </citation>
    <scope>NUCLEOTIDE SEQUENCE [LARGE SCALE GENOMIC DNA]</scope>
</reference>
<organism evidence="1 2">
    <name type="scientific">Eumeta variegata</name>
    <name type="common">Bagworm moth</name>
    <name type="synonym">Eumeta japonica</name>
    <dbReference type="NCBI Taxonomy" id="151549"/>
    <lineage>
        <taxon>Eukaryota</taxon>
        <taxon>Metazoa</taxon>
        <taxon>Ecdysozoa</taxon>
        <taxon>Arthropoda</taxon>
        <taxon>Hexapoda</taxon>
        <taxon>Insecta</taxon>
        <taxon>Pterygota</taxon>
        <taxon>Neoptera</taxon>
        <taxon>Endopterygota</taxon>
        <taxon>Lepidoptera</taxon>
        <taxon>Glossata</taxon>
        <taxon>Ditrysia</taxon>
        <taxon>Tineoidea</taxon>
        <taxon>Psychidae</taxon>
        <taxon>Oiketicinae</taxon>
        <taxon>Eumeta</taxon>
    </lineage>
</organism>
<evidence type="ECO:0000313" key="1">
    <source>
        <dbReference type="EMBL" id="GBP40888.1"/>
    </source>
</evidence>
<comment type="caution">
    <text evidence="1">The sequence shown here is derived from an EMBL/GenBank/DDBJ whole genome shotgun (WGS) entry which is preliminary data.</text>
</comment>
<sequence length="124" mass="13823">MTFCHRGNLTACKWKDKREVLMLTTKHAATWTEVTAKRKGVGATKKQKPEIASSITITIKWAWISTIMAHSSIRYLILTKEVDNARVTLRGLRVSMVGVDHLLSGGTQARLPLGNATKTIKKHL</sequence>
<gene>
    <name evidence="1" type="ORF">EVAR_88949_1</name>
</gene>
<evidence type="ECO:0000313" key="2">
    <source>
        <dbReference type="Proteomes" id="UP000299102"/>
    </source>
</evidence>
<name>A0A4C1VP53_EUMVA</name>
<accession>A0A4C1VP53</accession>
<dbReference type="OrthoDB" id="118105at2759"/>
<dbReference type="AlphaFoldDB" id="A0A4C1VP53"/>
<dbReference type="EMBL" id="BGZK01000389">
    <property type="protein sequence ID" value="GBP40888.1"/>
    <property type="molecule type" value="Genomic_DNA"/>
</dbReference>
<keyword evidence="2" id="KW-1185">Reference proteome</keyword>
<proteinExistence type="predicted"/>
<protein>
    <submittedName>
        <fullName evidence="1">Uncharacterized protein</fullName>
    </submittedName>
</protein>
<dbReference type="Proteomes" id="UP000299102">
    <property type="component" value="Unassembled WGS sequence"/>
</dbReference>